<dbReference type="Proteomes" id="UP000095282">
    <property type="component" value="Unplaced"/>
</dbReference>
<organism evidence="2 3">
    <name type="scientific">Caenorhabditis tropicalis</name>
    <dbReference type="NCBI Taxonomy" id="1561998"/>
    <lineage>
        <taxon>Eukaryota</taxon>
        <taxon>Metazoa</taxon>
        <taxon>Ecdysozoa</taxon>
        <taxon>Nematoda</taxon>
        <taxon>Chromadorea</taxon>
        <taxon>Rhabditida</taxon>
        <taxon>Rhabditina</taxon>
        <taxon>Rhabditomorpha</taxon>
        <taxon>Rhabditoidea</taxon>
        <taxon>Rhabditidae</taxon>
        <taxon>Peloderinae</taxon>
        <taxon>Caenorhabditis</taxon>
    </lineage>
</organism>
<dbReference type="WBParaSite" id="Csp11.Scaffold50.g307.t1">
    <property type="protein sequence ID" value="Csp11.Scaffold50.g307.t1"/>
    <property type="gene ID" value="Csp11.Scaffold50.g307"/>
</dbReference>
<protein>
    <submittedName>
        <fullName evidence="3">Ovule protein</fullName>
    </submittedName>
</protein>
<keyword evidence="2" id="KW-1185">Reference proteome</keyword>
<evidence type="ECO:0000313" key="3">
    <source>
        <dbReference type="WBParaSite" id="Csp11.Scaffold50.g307.t1"/>
    </source>
</evidence>
<feature type="region of interest" description="Disordered" evidence="1">
    <location>
        <begin position="1"/>
        <end position="25"/>
    </location>
</feature>
<accession>A0A1I7T4A4</accession>
<evidence type="ECO:0000313" key="2">
    <source>
        <dbReference type="Proteomes" id="UP000095282"/>
    </source>
</evidence>
<dbReference type="AlphaFoldDB" id="A0A1I7T4A4"/>
<evidence type="ECO:0000256" key="1">
    <source>
        <dbReference type="SAM" id="MobiDB-lite"/>
    </source>
</evidence>
<feature type="compositionally biased region" description="Basic and acidic residues" evidence="1">
    <location>
        <begin position="1"/>
        <end position="14"/>
    </location>
</feature>
<name>A0A1I7T4A4_9PELO</name>
<reference evidence="3" key="1">
    <citation type="submission" date="2016-11" db="UniProtKB">
        <authorList>
            <consortium name="WormBaseParasite"/>
        </authorList>
    </citation>
    <scope>IDENTIFICATION</scope>
</reference>
<sequence>MSFFLEREEDKDQSHGPPQSSPYSYSSFVPNVFVAWKEEKKCVSEIVTMIFLCFPSALSSLSPNSITFRPTMSFHFRPVTTDNRTFSTHQTHSMRLVRN</sequence>
<proteinExistence type="predicted"/>